<dbReference type="GO" id="GO:0004519">
    <property type="term" value="F:endonuclease activity"/>
    <property type="evidence" value="ECO:0007669"/>
    <property type="project" value="UniProtKB-KW"/>
</dbReference>
<name>A0A1A7Y9Z2_9TELE</name>
<keyword evidence="2" id="KW-0540">Nuclease</keyword>
<sequence length="79" mass="9194">MKLVLSQSLVYENALTLKIVQSLTVGTFLCRQLCFYLNNFVLADANLFIFPQVCIFGKFTRNEKTAHAKRKRWVSFVIF</sequence>
<evidence type="ECO:0000313" key="2">
    <source>
        <dbReference type="EMBL" id="SBP26929.1"/>
    </source>
</evidence>
<accession>A0A1A7Y9Z2</accession>
<dbReference type="EMBL" id="HADX01004697">
    <property type="protein sequence ID" value="SBP26929.1"/>
    <property type="molecule type" value="Transcribed_RNA"/>
</dbReference>
<feature type="non-terminal residue" evidence="2">
    <location>
        <position position="79"/>
    </location>
</feature>
<dbReference type="EMBL" id="HADW01012377">
    <property type="protein sequence ID" value="SBP13777.1"/>
    <property type="molecule type" value="Transcribed_RNA"/>
</dbReference>
<keyword evidence="2" id="KW-0255">Endonuclease</keyword>
<proteinExistence type="predicted"/>
<reference evidence="2" key="2">
    <citation type="submission" date="2016-06" db="EMBL/GenBank/DDBJ databases">
        <title>The genome of a short-lived fish provides insights into sex chromosome evolution and the genetic control of aging.</title>
        <authorList>
            <person name="Reichwald K."/>
            <person name="Felder M."/>
            <person name="Petzold A."/>
            <person name="Koch P."/>
            <person name="Groth M."/>
            <person name="Platzer M."/>
        </authorList>
    </citation>
    <scope>NUCLEOTIDE SEQUENCE</scope>
    <source>
        <tissue evidence="2">Brain</tissue>
    </source>
</reference>
<keyword evidence="2" id="KW-0378">Hydrolase</keyword>
<protein>
    <submittedName>
        <fullName evidence="2">DDE superfamily endonuclease</fullName>
    </submittedName>
</protein>
<organism evidence="2">
    <name type="scientific">Iconisemion striatum</name>
    <dbReference type="NCBI Taxonomy" id="60296"/>
    <lineage>
        <taxon>Eukaryota</taxon>
        <taxon>Metazoa</taxon>
        <taxon>Chordata</taxon>
        <taxon>Craniata</taxon>
        <taxon>Vertebrata</taxon>
        <taxon>Euteleostomi</taxon>
        <taxon>Actinopterygii</taxon>
        <taxon>Neopterygii</taxon>
        <taxon>Teleostei</taxon>
        <taxon>Neoteleostei</taxon>
        <taxon>Acanthomorphata</taxon>
        <taxon>Ovalentaria</taxon>
        <taxon>Atherinomorphae</taxon>
        <taxon>Cyprinodontiformes</taxon>
        <taxon>Nothobranchiidae</taxon>
        <taxon>Iconisemion</taxon>
    </lineage>
</organism>
<dbReference type="AlphaFoldDB" id="A0A1A7Y9Z2"/>
<evidence type="ECO:0000313" key="1">
    <source>
        <dbReference type="EMBL" id="SBP13777.1"/>
    </source>
</evidence>
<reference evidence="2" key="1">
    <citation type="submission" date="2016-05" db="EMBL/GenBank/DDBJ databases">
        <authorList>
            <person name="Lavstsen T."/>
            <person name="Jespersen J.S."/>
        </authorList>
    </citation>
    <scope>NUCLEOTIDE SEQUENCE</scope>
    <source>
        <tissue evidence="2">Brain</tissue>
    </source>
</reference>
<gene>
    <name evidence="2" type="primary">Nfu_g_1_023815</name>
    <name evidence="1" type="synonym">Nfu_g_1_024631</name>
</gene>